<evidence type="ECO:0000256" key="2">
    <source>
        <dbReference type="ARBA" id="ARBA00004569"/>
    </source>
</evidence>
<evidence type="ECO:0000256" key="14">
    <source>
        <dbReference type="ARBA" id="ARBA00031222"/>
    </source>
</evidence>
<evidence type="ECO:0000256" key="3">
    <source>
        <dbReference type="ARBA" id="ARBA00004637"/>
    </source>
</evidence>
<evidence type="ECO:0000256" key="10">
    <source>
        <dbReference type="ARBA" id="ARBA00022982"/>
    </source>
</evidence>
<organism evidence="17 18">
    <name type="scientific">Fistulifera solaris</name>
    <name type="common">Oleaginous diatom</name>
    <dbReference type="NCBI Taxonomy" id="1519565"/>
    <lineage>
        <taxon>Eukaryota</taxon>
        <taxon>Sar</taxon>
        <taxon>Stramenopiles</taxon>
        <taxon>Ochrophyta</taxon>
        <taxon>Bacillariophyta</taxon>
        <taxon>Bacillariophyceae</taxon>
        <taxon>Bacillariophycidae</taxon>
        <taxon>Naviculales</taxon>
        <taxon>Naviculaceae</taxon>
        <taxon>Fistulifera</taxon>
    </lineage>
</organism>
<evidence type="ECO:0000256" key="5">
    <source>
        <dbReference type="ARBA" id="ARBA00011261"/>
    </source>
</evidence>
<dbReference type="OrthoDB" id="9992197at2759"/>
<sequence length="83" mass="9593">MASGMGVRGTTGRCYGFYHDLLECQHEYQKTLLSEGKDSKPCSERRQDYFECLHSRKELTRVRAVLLEEAKQAYEAKHGKQAH</sequence>
<feature type="disulfide bond" evidence="16">
    <location>
        <begin position="24"/>
        <end position="42"/>
    </location>
</feature>
<dbReference type="Pfam" id="PF10200">
    <property type="entry name" value="Ndufs5"/>
    <property type="match status" value="1"/>
</dbReference>
<dbReference type="InterPro" id="IPR019342">
    <property type="entry name" value="NADH_UbQ_OxRdtase_FeS-su5"/>
</dbReference>
<dbReference type="InParanoid" id="A0A1Z5K4H2"/>
<accession>A0A1Z5K4H2</accession>
<keyword evidence="10" id="KW-0249">Electron transport</keyword>
<dbReference type="AlphaFoldDB" id="A0A1Z5K4H2"/>
<protein>
    <recommendedName>
        <fullName evidence="6">NADH dehydrogenase [ubiquinone] iron-sulfur protein 5</fullName>
    </recommendedName>
    <alternativeName>
        <fullName evidence="14">Complex I-15 kDa</fullName>
    </alternativeName>
    <alternativeName>
        <fullName evidence="15">NADH-ubiquinone oxidoreductase 15 kDa subunit</fullName>
    </alternativeName>
</protein>
<keyword evidence="8" id="KW-0679">Respiratory chain</keyword>
<name>A0A1Z5K4H2_FISSO</name>
<keyword evidence="12" id="KW-0472">Membrane</keyword>
<evidence type="ECO:0000256" key="8">
    <source>
        <dbReference type="ARBA" id="ARBA00022660"/>
    </source>
</evidence>
<comment type="caution">
    <text evidence="17">The sequence shown here is derived from an EMBL/GenBank/DDBJ whole genome shotgun (WGS) entry which is preliminary data.</text>
</comment>
<comment type="subunit">
    <text evidence="5">Mammalian complex I is composed of 45 different subunits. This is a component of the iron-sulfur (IP) fragment of the enzyme.</text>
</comment>
<evidence type="ECO:0000313" key="17">
    <source>
        <dbReference type="EMBL" id="GAX21125.1"/>
    </source>
</evidence>
<keyword evidence="9" id="KW-0999">Mitochondrion inner membrane</keyword>
<dbReference type="EMBL" id="BDSP01000153">
    <property type="protein sequence ID" value="GAX21125.1"/>
    <property type="molecule type" value="Genomic_DNA"/>
</dbReference>
<dbReference type="GO" id="GO:0005758">
    <property type="term" value="C:mitochondrial intermembrane space"/>
    <property type="evidence" value="ECO:0007669"/>
    <property type="project" value="UniProtKB-SubCell"/>
</dbReference>
<keyword evidence="7" id="KW-0813">Transport</keyword>
<dbReference type="GO" id="GO:0032981">
    <property type="term" value="P:mitochondrial respiratory chain complex I assembly"/>
    <property type="evidence" value="ECO:0007669"/>
    <property type="project" value="TreeGrafter"/>
</dbReference>
<evidence type="ECO:0000256" key="7">
    <source>
        <dbReference type="ARBA" id="ARBA00022448"/>
    </source>
</evidence>
<feature type="disulfide bond" evidence="16">
    <location>
        <begin position="14"/>
        <end position="52"/>
    </location>
</feature>
<dbReference type="PANTHER" id="PTHR15224">
    <property type="entry name" value="NADH DEHYDROGENASE [UBIQUINONE] IRON-SULFUR PROTEIN 5"/>
    <property type="match status" value="1"/>
</dbReference>
<comment type="subcellular location">
    <subcellularLocation>
        <location evidence="3">Mitochondrion inner membrane</location>
        <topology evidence="3">Peripheral membrane protein</topology>
    </subcellularLocation>
    <subcellularLocation>
        <location evidence="2">Mitochondrion intermembrane space</location>
    </subcellularLocation>
</comment>
<reference evidence="17 18" key="1">
    <citation type="journal article" date="2015" name="Plant Cell">
        <title>Oil accumulation by the oleaginous diatom Fistulifera solaris as revealed by the genome and transcriptome.</title>
        <authorList>
            <person name="Tanaka T."/>
            <person name="Maeda Y."/>
            <person name="Veluchamy A."/>
            <person name="Tanaka M."/>
            <person name="Abida H."/>
            <person name="Marechal E."/>
            <person name="Bowler C."/>
            <person name="Muto M."/>
            <person name="Sunaga Y."/>
            <person name="Tanaka M."/>
            <person name="Yoshino T."/>
            <person name="Taniguchi T."/>
            <person name="Fukuda Y."/>
            <person name="Nemoto M."/>
            <person name="Matsumoto M."/>
            <person name="Wong P.S."/>
            <person name="Aburatani S."/>
            <person name="Fujibuchi W."/>
        </authorList>
    </citation>
    <scope>NUCLEOTIDE SEQUENCE [LARGE SCALE GENOMIC DNA]</scope>
    <source>
        <strain evidence="17 18">JPCC DA0580</strain>
    </source>
</reference>
<evidence type="ECO:0000256" key="1">
    <source>
        <dbReference type="ARBA" id="ARBA00003195"/>
    </source>
</evidence>
<dbReference type="CDD" id="cd24141">
    <property type="entry name" value="NDUFS5-like"/>
    <property type="match status" value="1"/>
</dbReference>
<dbReference type="Proteomes" id="UP000198406">
    <property type="component" value="Unassembled WGS sequence"/>
</dbReference>
<evidence type="ECO:0000256" key="15">
    <source>
        <dbReference type="ARBA" id="ARBA00032739"/>
    </source>
</evidence>
<evidence type="ECO:0000256" key="13">
    <source>
        <dbReference type="ARBA" id="ARBA00023157"/>
    </source>
</evidence>
<keyword evidence="13 16" id="KW-1015">Disulfide bond</keyword>
<evidence type="ECO:0000256" key="16">
    <source>
        <dbReference type="PIRSR" id="PIRSR619342-50"/>
    </source>
</evidence>
<comment type="similarity">
    <text evidence="4">Belongs to the complex I NDUFS5 subunit family.</text>
</comment>
<evidence type="ECO:0000256" key="6">
    <source>
        <dbReference type="ARBA" id="ARBA00013482"/>
    </source>
</evidence>
<gene>
    <name evidence="17" type="ORF">FisN_1Lh200</name>
</gene>
<evidence type="ECO:0000313" key="18">
    <source>
        <dbReference type="Proteomes" id="UP000198406"/>
    </source>
</evidence>
<evidence type="ECO:0000256" key="12">
    <source>
        <dbReference type="ARBA" id="ARBA00023136"/>
    </source>
</evidence>
<keyword evidence="18" id="KW-1185">Reference proteome</keyword>
<keyword evidence="11" id="KW-0496">Mitochondrion</keyword>
<evidence type="ECO:0000256" key="4">
    <source>
        <dbReference type="ARBA" id="ARBA00007372"/>
    </source>
</evidence>
<evidence type="ECO:0000256" key="9">
    <source>
        <dbReference type="ARBA" id="ARBA00022792"/>
    </source>
</evidence>
<evidence type="ECO:0000256" key="11">
    <source>
        <dbReference type="ARBA" id="ARBA00023128"/>
    </source>
</evidence>
<dbReference type="PANTHER" id="PTHR15224:SF1">
    <property type="entry name" value="NADH DEHYDROGENASE [UBIQUINONE] IRON-SULFUR PROTEIN 5"/>
    <property type="match status" value="1"/>
</dbReference>
<comment type="function">
    <text evidence="1">Accessory subunit of the mitochondrial membrane respiratory chain NADH dehydrogenase (Complex I), that is believed not to be involved in catalysis. Complex I functions in the transfer of electrons from NADH to the respiratory chain. The immediate electron acceptor for the enzyme is believed to be ubiquinone.</text>
</comment>
<dbReference type="GO" id="GO:0005743">
    <property type="term" value="C:mitochondrial inner membrane"/>
    <property type="evidence" value="ECO:0007669"/>
    <property type="project" value="UniProtKB-SubCell"/>
</dbReference>
<proteinExistence type="inferred from homology"/>